<feature type="active site" description="Proton donor" evidence="7">
    <location>
        <position position="44"/>
    </location>
</feature>
<dbReference type="InterPro" id="IPR042109">
    <property type="entry name" value="Adenylosuccinate_synth_dom1"/>
</dbReference>
<keyword evidence="2 7" id="KW-0479">Metal-binding</keyword>
<keyword evidence="5 7" id="KW-0460">Magnesium</keyword>
<dbReference type="SUPFAM" id="SSF52540">
    <property type="entry name" value="P-loop containing nucleoside triphosphate hydrolases"/>
    <property type="match status" value="1"/>
</dbReference>
<dbReference type="AlphaFoldDB" id="A0A1F5T7U1"/>
<dbReference type="Gene3D" id="3.40.440.10">
    <property type="entry name" value="Adenylosuccinate Synthetase, subunit A, domain 1"/>
    <property type="match status" value="1"/>
</dbReference>
<dbReference type="InterPro" id="IPR027417">
    <property type="entry name" value="P-loop_NTPase"/>
</dbReference>
<keyword evidence="4 7" id="KW-0658">Purine biosynthesis</keyword>
<comment type="cofactor">
    <cofactor evidence="7">
        <name>Mg(2+)</name>
        <dbReference type="ChEBI" id="CHEBI:18420"/>
    </cofactor>
    <text evidence="7">Binds 1 Mg(2+) ion per subunit.</text>
</comment>
<comment type="similarity">
    <text evidence="7">Belongs to the adenylosuccinate synthetase family.</text>
</comment>
<dbReference type="PANTHER" id="PTHR11846:SF0">
    <property type="entry name" value="ADENYLOSUCCINATE SYNTHETASE"/>
    <property type="match status" value="1"/>
</dbReference>
<evidence type="ECO:0000256" key="6">
    <source>
        <dbReference type="ARBA" id="ARBA00023134"/>
    </source>
</evidence>
<dbReference type="EMBL" id="MFGM01000064">
    <property type="protein sequence ID" value="OGF35028.1"/>
    <property type="molecule type" value="Genomic_DNA"/>
</dbReference>
<dbReference type="EC" id="6.3.4.4" evidence="7"/>
<dbReference type="InterPro" id="IPR001114">
    <property type="entry name" value="Adenylosuccinate_synthetase"/>
</dbReference>
<dbReference type="Gene3D" id="1.10.300.10">
    <property type="entry name" value="Adenylosuccinate Synthetase, subunit A, domain 2"/>
    <property type="match status" value="1"/>
</dbReference>
<evidence type="ECO:0000313" key="9">
    <source>
        <dbReference type="Proteomes" id="UP000178656"/>
    </source>
</evidence>
<dbReference type="Pfam" id="PF00709">
    <property type="entry name" value="Adenylsucc_synt"/>
    <property type="match status" value="1"/>
</dbReference>
<comment type="subunit">
    <text evidence="7">Homodimer.</text>
</comment>
<keyword evidence="3 7" id="KW-0547">Nucleotide-binding</keyword>
<evidence type="ECO:0000256" key="4">
    <source>
        <dbReference type="ARBA" id="ARBA00022755"/>
    </source>
</evidence>
<name>A0A1F5T7U1_9BACT</name>
<comment type="caution">
    <text evidence="7">Lacks conserved residue(s) required for the propagation of feature annotation.</text>
</comment>
<organism evidence="8 9">
    <name type="scientific">Candidatus Falkowbacteria bacterium RIFOXYC2_FULL_48_21</name>
    <dbReference type="NCBI Taxonomy" id="1798005"/>
    <lineage>
        <taxon>Bacteria</taxon>
        <taxon>Candidatus Falkowiibacteriota</taxon>
    </lineage>
</organism>
<evidence type="ECO:0000256" key="3">
    <source>
        <dbReference type="ARBA" id="ARBA00022741"/>
    </source>
</evidence>
<evidence type="ECO:0000256" key="5">
    <source>
        <dbReference type="ARBA" id="ARBA00022842"/>
    </source>
</evidence>
<comment type="subcellular location">
    <subcellularLocation>
        <location evidence="7">Cytoplasm</location>
    </subcellularLocation>
</comment>
<dbReference type="GO" id="GO:0005737">
    <property type="term" value="C:cytoplasm"/>
    <property type="evidence" value="ECO:0007669"/>
    <property type="project" value="UniProtKB-SubCell"/>
</dbReference>
<keyword evidence="6 7" id="KW-0342">GTP-binding</keyword>
<dbReference type="InterPro" id="IPR042110">
    <property type="entry name" value="Adenylosuccinate_synth_dom2"/>
</dbReference>
<evidence type="ECO:0000256" key="1">
    <source>
        <dbReference type="ARBA" id="ARBA00022598"/>
    </source>
</evidence>
<dbReference type="UniPathway" id="UPA00075">
    <property type="reaction ID" value="UER00335"/>
</dbReference>
<accession>A0A1F5T7U1</accession>
<dbReference type="GO" id="GO:0005525">
    <property type="term" value="F:GTP binding"/>
    <property type="evidence" value="ECO:0007669"/>
    <property type="project" value="UniProtKB-UniRule"/>
</dbReference>
<keyword evidence="7" id="KW-0963">Cytoplasm</keyword>
<sequence>MSQKVYIVTDLGPGDGGKGGVVHKVATMKHAHTIVKVGGAQGSHGVCTAKGERFAFSQWGCATFEGVRTHLSNRIVISPDGLLNEADSLRYEHGVHDPFGMLTVDETALCATPYHGIASRIREMARGDNPRGTIGTGVGEASRMAERCPELTIRARDLARPNLRDLLAAVRKQVQFDLAPILQGGFLPEDAAAVQAESRLLNDDEFLAYVVRRFGEVAERATIVDHEFLGRSILSQDGVVVVESSHGILTDHYQGFHPHTSAIRTLPRFTRAMLDEAGYGGEVVSLGVTRAYGVRHGAGPMPTADPSMAERLLPGSHKIENRYQGKVRVGSMDMVLLRYSIAVAGGREAFDGLAVTWFDQVQTNGAWHVCHRYQEFGDLPVRFGEDETQLAHQQALGQQLQGCTPEISTYDVLKSAGRDQLYELCAGVLQESLGVRVRMVAFGPKPQDKSCK</sequence>
<dbReference type="Proteomes" id="UP000178656">
    <property type="component" value="Unassembled WGS sequence"/>
</dbReference>
<dbReference type="Gene3D" id="3.90.170.10">
    <property type="entry name" value="Adenylosuccinate Synthetase, subunit A, domain 3"/>
    <property type="match status" value="1"/>
</dbReference>
<comment type="catalytic activity">
    <reaction evidence="7">
        <text>IMP + L-aspartate + GTP = N(6)-(1,2-dicarboxyethyl)-AMP + GDP + phosphate + 2 H(+)</text>
        <dbReference type="Rhea" id="RHEA:15753"/>
        <dbReference type="ChEBI" id="CHEBI:15378"/>
        <dbReference type="ChEBI" id="CHEBI:29991"/>
        <dbReference type="ChEBI" id="CHEBI:37565"/>
        <dbReference type="ChEBI" id="CHEBI:43474"/>
        <dbReference type="ChEBI" id="CHEBI:57567"/>
        <dbReference type="ChEBI" id="CHEBI:58053"/>
        <dbReference type="ChEBI" id="CHEBI:58189"/>
        <dbReference type="EC" id="6.3.4.4"/>
    </reaction>
</comment>
<dbReference type="SMART" id="SM00788">
    <property type="entry name" value="Adenylsucc_synt"/>
    <property type="match status" value="1"/>
</dbReference>
<proteinExistence type="inferred from homology"/>
<dbReference type="PANTHER" id="PTHR11846">
    <property type="entry name" value="ADENYLOSUCCINATE SYNTHETASE"/>
    <property type="match status" value="1"/>
</dbReference>
<evidence type="ECO:0000313" key="8">
    <source>
        <dbReference type="EMBL" id="OGF35028.1"/>
    </source>
</evidence>
<protein>
    <recommendedName>
        <fullName evidence="7">Adenylosuccinate synthetase</fullName>
        <shortName evidence="7">AMPSase</shortName>
        <shortName evidence="7">AdSS</shortName>
        <ecNumber evidence="7">6.3.4.4</ecNumber>
    </recommendedName>
    <alternativeName>
        <fullName evidence="7">IMP--aspartate ligase</fullName>
    </alternativeName>
</protein>
<dbReference type="GO" id="GO:0044208">
    <property type="term" value="P:'de novo' AMP biosynthetic process"/>
    <property type="evidence" value="ECO:0007669"/>
    <property type="project" value="UniProtKB-UniRule"/>
</dbReference>
<dbReference type="InterPro" id="IPR042111">
    <property type="entry name" value="Adenylosuccinate_synth_dom3"/>
</dbReference>
<dbReference type="GO" id="GO:0004019">
    <property type="term" value="F:adenylosuccinate synthase activity"/>
    <property type="evidence" value="ECO:0007669"/>
    <property type="project" value="UniProtKB-UniRule"/>
</dbReference>
<gene>
    <name evidence="7" type="primary">purA</name>
    <name evidence="8" type="ORF">A2482_03875</name>
</gene>
<feature type="binding site" evidence="7">
    <location>
        <begin position="357"/>
        <end position="359"/>
    </location>
    <ligand>
        <name>GTP</name>
        <dbReference type="ChEBI" id="CHEBI:37565"/>
    </ligand>
</feature>
<dbReference type="HAMAP" id="MF_00011">
    <property type="entry name" value="Adenylosucc_synth"/>
    <property type="match status" value="1"/>
</dbReference>
<feature type="binding site" evidence="7">
    <location>
        <begin position="441"/>
        <end position="443"/>
    </location>
    <ligand>
        <name>GTP</name>
        <dbReference type="ChEBI" id="CHEBI:37565"/>
    </ligand>
</feature>
<dbReference type="GO" id="GO:0046040">
    <property type="term" value="P:IMP metabolic process"/>
    <property type="evidence" value="ECO:0007669"/>
    <property type="project" value="TreeGrafter"/>
</dbReference>
<evidence type="ECO:0000256" key="2">
    <source>
        <dbReference type="ARBA" id="ARBA00022723"/>
    </source>
</evidence>
<comment type="pathway">
    <text evidence="7">Purine metabolism; AMP biosynthesis via de novo pathway; AMP from IMP: step 1/2.</text>
</comment>
<comment type="function">
    <text evidence="7">Plays an important role in the de novo pathway of purine nucleotide biosynthesis. Catalyzes the first committed step in the biosynthesis of AMP from IMP.</text>
</comment>
<keyword evidence="1 7" id="KW-0436">Ligase</keyword>
<dbReference type="GO" id="GO:0000287">
    <property type="term" value="F:magnesium ion binding"/>
    <property type="evidence" value="ECO:0007669"/>
    <property type="project" value="UniProtKB-UniRule"/>
</dbReference>
<feature type="active site" description="Proton acceptor" evidence="7">
    <location>
        <position position="15"/>
    </location>
</feature>
<comment type="caution">
    <text evidence="8">The sequence shown here is derived from an EMBL/GenBank/DDBJ whole genome shotgun (WGS) entry which is preliminary data.</text>
</comment>
<reference evidence="8 9" key="1">
    <citation type="journal article" date="2016" name="Nat. Commun.">
        <title>Thousands of microbial genomes shed light on interconnected biogeochemical processes in an aquifer system.</title>
        <authorList>
            <person name="Anantharaman K."/>
            <person name="Brown C.T."/>
            <person name="Hug L.A."/>
            <person name="Sharon I."/>
            <person name="Castelle C.J."/>
            <person name="Probst A.J."/>
            <person name="Thomas B.C."/>
            <person name="Singh A."/>
            <person name="Wilkins M.J."/>
            <person name="Karaoz U."/>
            <person name="Brodie E.L."/>
            <person name="Williams K.H."/>
            <person name="Hubbard S.S."/>
            <person name="Banfield J.F."/>
        </authorList>
    </citation>
    <scope>NUCLEOTIDE SEQUENCE [LARGE SCALE GENOMIC DNA]</scope>
</reference>
<feature type="binding site" evidence="7">
    <location>
        <position position="15"/>
    </location>
    <ligand>
        <name>Mg(2+)</name>
        <dbReference type="ChEBI" id="CHEBI:18420"/>
    </ligand>
</feature>
<evidence type="ECO:0000256" key="7">
    <source>
        <dbReference type="HAMAP-Rule" id="MF_00011"/>
    </source>
</evidence>